<protein>
    <recommendedName>
        <fullName evidence="5">Tat pathway signal sequence</fullName>
    </recommendedName>
</protein>
<dbReference type="InterPro" id="IPR021765">
    <property type="entry name" value="UstYa-like"/>
</dbReference>
<reference evidence="3 4" key="1">
    <citation type="submission" date="2024-01" db="EMBL/GenBank/DDBJ databases">
        <title>Complete genome of Cladobotryum mycophilum ATHUM6906.</title>
        <authorList>
            <person name="Christinaki A.C."/>
            <person name="Myridakis A.I."/>
            <person name="Kouvelis V.N."/>
        </authorList>
    </citation>
    <scope>NUCLEOTIDE SEQUENCE [LARGE SCALE GENOMIC DNA]</scope>
    <source>
        <strain evidence="3 4">ATHUM6906</strain>
    </source>
</reference>
<feature type="transmembrane region" description="Helical" evidence="2">
    <location>
        <begin position="53"/>
        <end position="74"/>
    </location>
</feature>
<dbReference type="PANTHER" id="PTHR33365">
    <property type="entry name" value="YALI0B05434P"/>
    <property type="match status" value="1"/>
</dbReference>
<evidence type="ECO:0000256" key="2">
    <source>
        <dbReference type="SAM" id="Phobius"/>
    </source>
</evidence>
<dbReference type="Pfam" id="PF11807">
    <property type="entry name" value="UstYa"/>
    <property type="match status" value="1"/>
</dbReference>
<keyword evidence="2" id="KW-1133">Transmembrane helix</keyword>
<accession>A0ABR0SQP8</accession>
<keyword evidence="2" id="KW-0472">Membrane</keyword>
<sequence>MSPFKQKANMGAPSPTKSDLSYAQLLGDEVDSVEDVRHFVRVPVWSGFQKTLVVLNVVLFVTSLCCLGLSFLVYRKSSTIGEREILKRSTFYSPPIDAFTPKWRVEDVTTHPIATNESVFRRDPSPDVDEAWSRVSDLGVIPLTREQVVGLGKNPSTVLKAPKDWGVGDDAYLGQFDGVHLIHCLNAMRKSLYYNYHYYYPNGHPAAYSIHLSHCQEALAKWLMCQPSLELITFNWVEEHELPFPDFDIKRKCWSFDRLKEWQDKHRIEAVNTEQWQKLKLPNGVTRDPAPQLLKEELDVIGKVNKTSSENVHQGVGMTIEHGLIT</sequence>
<evidence type="ECO:0008006" key="5">
    <source>
        <dbReference type="Google" id="ProtNLM"/>
    </source>
</evidence>
<dbReference type="PANTHER" id="PTHR33365:SF14">
    <property type="entry name" value="TAT PATHWAY SIGNAL SEQUENCE"/>
    <property type="match status" value="1"/>
</dbReference>
<evidence type="ECO:0000313" key="3">
    <source>
        <dbReference type="EMBL" id="KAK5994497.1"/>
    </source>
</evidence>
<evidence type="ECO:0000256" key="1">
    <source>
        <dbReference type="ARBA" id="ARBA00035112"/>
    </source>
</evidence>
<comment type="caution">
    <text evidence="3">The sequence shown here is derived from an EMBL/GenBank/DDBJ whole genome shotgun (WGS) entry which is preliminary data.</text>
</comment>
<gene>
    <name evidence="3" type="ORF">PT974_04974</name>
</gene>
<organism evidence="3 4">
    <name type="scientific">Cladobotryum mycophilum</name>
    <dbReference type="NCBI Taxonomy" id="491253"/>
    <lineage>
        <taxon>Eukaryota</taxon>
        <taxon>Fungi</taxon>
        <taxon>Dikarya</taxon>
        <taxon>Ascomycota</taxon>
        <taxon>Pezizomycotina</taxon>
        <taxon>Sordariomycetes</taxon>
        <taxon>Hypocreomycetidae</taxon>
        <taxon>Hypocreales</taxon>
        <taxon>Hypocreaceae</taxon>
        <taxon>Cladobotryum</taxon>
    </lineage>
</organism>
<proteinExistence type="inferred from homology"/>
<comment type="similarity">
    <text evidence="1">Belongs to the ustYa family.</text>
</comment>
<dbReference type="Proteomes" id="UP001338125">
    <property type="component" value="Unassembled WGS sequence"/>
</dbReference>
<name>A0ABR0SQP8_9HYPO</name>
<dbReference type="EMBL" id="JAVFKD010000010">
    <property type="protein sequence ID" value="KAK5994497.1"/>
    <property type="molecule type" value="Genomic_DNA"/>
</dbReference>
<evidence type="ECO:0000313" key="4">
    <source>
        <dbReference type="Proteomes" id="UP001338125"/>
    </source>
</evidence>
<keyword evidence="2" id="KW-0812">Transmembrane</keyword>
<keyword evidence="4" id="KW-1185">Reference proteome</keyword>